<proteinExistence type="predicted"/>
<comment type="caution">
    <text evidence="1">The sequence shown here is derived from an EMBL/GenBank/DDBJ whole genome shotgun (WGS) entry which is preliminary data.</text>
</comment>
<feature type="non-terminal residue" evidence="1">
    <location>
        <position position="162"/>
    </location>
</feature>
<reference evidence="1" key="2">
    <citation type="journal article" date="2022" name="New Phytol.">
        <title>Evolutionary transition to the ectomycorrhizal habit in the genomes of a hyperdiverse lineage of mushroom-forming fungi.</title>
        <authorList>
            <person name="Looney B."/>
            <person name="Miyauchi S."/>
            <person name="Morin E."/>
            <person name="Drula E."/>
            <person name="Courty P.E."/>
            <person name="Kohler A."/>
            <person name="Kuo A."/>
            <person name="LaButti K."/>
            <person name="Pangilinan J."/>
            <person name="Lipzen A."/>
            <person name="Riley R."/>
            <person name="Andreopoulos W."/>
            <person name="He G."/>
            <person name="Johnson J."/>
            <person name="Nolan M."/>
            <person name="Tritt A."/>
            <person name="Barry K.W."/>
            <person name="Grigoriev I.V."/>
            <person name="Nagy L.G."/>
            <person name="Hibbett D."/>
            <person name="Henrissat B."/>
            <person name="Matheny P.B."/>
            <person name="Labbe J."/>
            <person name="Martin F.M."/>
        </authorList>
    </citation>
    <scope>NUCLEOTIDE SEQUENCE</scope>
    <source>
        <strain evidence="1">EC-137</strain>
    </source>
</reference>
<gene>
    <name evidence="1" type="ORF">K488DRAFT_23515</name>
</gene>
<sequence length="162" mass="18583">GPVFRPSHIKRLACVLRLNPMLDPWRENDSPNRARLTWNMVFPSSQCQLSQCEAPHSRIASTNEAATIPRVAQIRLVRKGYPWTINIDASDPHAGVTCADIIEQLDRHLRIHVTQRTVQELSPEEEDELVQIYHSNRAHVRSLGVGMRRLEWLRKATMFCGV</sequence>
<organism evidence="1 2">
    <name type="scientific">Vararia minispora EC-137</name>
    <dbReference type="NCBI Taxonomy" id="1314806"/>
    <lineage>
        <taxon>Eukaryota</taxon>
        <taxon>Fungi</taxon>
        <taxon>Dikarya</taxon>
        <taxon>Basidiomycota</taxon>
        <taxon>Agaricomycotina</taxon>
        <taxon>Agaricomycetes</taxon>
        <taxon>Russulales</taxon>
        <taxon>Lachnocladiaceae</taxon>
        <taxon>Vararia</taxon>
    </lineage>
</organism>
<keyword evidence="2" id="KW-1185">Reference proteome</keyword>
<feature type="non-terminal residue" evidence="1">
    <location>
        <position position="1"/>
    </location>
</feature>
<name>A0ACB8Q9C6_9AGAM</name>
<accession>A0ACB8Q9C6</accession>
<protein>
    <submittedName>
        <fullName evidence="1">Uncharacterized protein</fullName>
    </submittedName>
</protein>
<dbReference type="Proteomes" id="UP000814128">
    <property type="component" value="Unassembled WGS sequence"/>
</dbReference>
<evidence type="ECO:0000313" key="2">
    <source>
        <dbReference type="Proteomes" id="UP000814128"/>
    </source>
</evidence>
<dbReference type="EMBL" id="MU273754">
    <property type="protein sequence ID" value="KAI0028430.1"/>
    <property type="molecule type" value="Genomic_DNA"/>
</dbReference>
<reference evidence="1" key="1">
    <citation type="submission" date="2021-02" db="EMBL/GenBank/DDBJ databases">
        <authorList>
            <consortium name="DOE Joint Genome Institute"/>
            <person name="Ahrendt S."/>
            <person name="Looney B.P."/>
            <person name="Miyauchi S."/>
            <person name="Morin E."/>
            <person name="Drula E."/>
            <person name="Courty P.E."/>
            <person name="Chicoki N."/>
            <person name="Fauchery L."/>
            <person name="Kohler A."/>
            <person name="Kuo A."/>
            <person name="Labutti K."/>
            <person name="Pangilinan J."/>
            <person name="Lipzen A."/>
            <person name="Riley R."/>
            <person name="Andreopoulos W."/>
            <person name="He G."/>
            <person name="Johnson J."/>
            <person name="Barry K.W."/>
            <person name="Grigoriev I.V."/>
            <person name="Nagy L."/>
            <person name="Hibbett D."/>
            <person name="Henrissat B."/>
            <person name="Matheny P.B."/>
            <person name="Labbe J."/>
            <person name="Martin F."/>
        </authorList>
    </citation>
    <scope>NUCLEOTIDE SEQUENCE</scope>
    <source>
        <strain evidence="1">EC-137</strain>
    </source>
</reference>
<evidence type="ECO:0000313" key="1">
    <source>
        <dbReference type="EMBL" id="KAI0028430.1"/>
    </source>
</evidence>